<keyword evidence="1" id="KW-0808">Transferase</keyword>
<proteinExistence type="predicted"/>
<gene>
    <name evidence="1" type="ORF">KUDE01_019988</name>
</gene>
<dbReference type="Proteomes" id="UP001228049">
    <property type="component" value="Unassembled WGS sequence"/>
</dbReference>
<keyword evidence="2" id="KW-1185">Reference proteome</keyword>
<organism evidence="1 2">
    <name type="scientific">Dissostichus eleginoides</name>
    <name type="common">Patagonian toothfish</name>
    <name type="synonym">Dissostichus amissus</name>
    <dbReference type="NCBI Taxonomy" id="100907"/>
    <lineage>
        <taxon>Eukaryota</taxon>
        <taxon>Metazoa</taxon>
        <taxon>Chordata</taxon>
        <taxon>Craniata</taxon>
        <taxon>Vertebrata</taxon>
        <taxon>Euteleostomi</taxon>
        <taxon>Actinopterygii</taxon>
        <taxon>Neopterygii</taxon>
        <taxon>Teleostei</taxon>
        <taxon>Neoteleostei</taxon>
        <taxon>Acanthomorphata</taxon>
        <taxon>Eupercaria</taxon>
        <taxon>Perciformes</taxon>
        <taxon>Notothenioidei</taxon>
        <taxon>Nototheniidae</taxon>
        <taxon>Dissostichus</taxon>
    </lineage>
</organism>
<sequence length="78" mass="9040">MWAAACLAPEERQWGGKLNLKEGKLCQQVTEACSDQTHSEVKRRHITGPIWRQYYALHRSPFSHSLSVRRRALLPLQI</sequence>
<dbReference type="AlphaFoldDB" id="A0AAD9FDC8"/>
<comment type="caution">
    <text evidence="1">The sequence shown here is derived from an EMBL/GenBank/DDBJ whole genome shotgun (WGS) entry which is preliminary data.</text>
</comment>
<accession>A0AAD9FDC8</accession>
<name>A0AAD9FDC8_DISEL</name>
<reference evidence="1" key="1">
    <citation type="submission" date="2023-04" db="EMBL/GenBank/DDBJ databases">
        <title>Chromosome-level genome of Chaenocephalus aceratus.</title>
        <authorList>
            <person name="Park H."/>
        </authorList>
    </citation>
    <scope>NUCLEOTIDE SEQUENCE</scope>
    <source>
        <strain evidence="1">DE</strain>
        <tissue evidence="1">Muscle</tissue>
    </source>
</reference>
<evidence type="ECO:0000313" key="1">
    <source>
        <dbReference type="EMBL" id="KAK1894530.1"/>
    </source>
</evidence>
<dbReference type="EMBL" id="JASDAP010000011">
    <property type="protein sequence ID" value="KAK1894530.1"/>
    <property type="molecule type" value="Genomic_DNA"/>
</dbReference>
<evidence type="ECO:0000313" key="2">
    <source>
        <dbReference type="Proteomes" id="UP001228049"/>
    </source>
</evidence>
<dbReference type="GO" id="GO:0016740">
    <property type="term" value="F:transferase activity"/>
    <property type="evidence" value="ECO:0007669"/>
    <property type="project" value="UniProtKB-KW"/>
</dbReference>
<protein>
    <submittedName>
        <fullName evidence="1">Leucyl/phenylalanyl-tRNA--protein transferase</fullName>
    </submittedName>
</protein>